<keyword evidence="2" id="KW-1185">Reference proteome</keyword>
<reference evidence="1" key="2">
    <citation type="submission" date="2020-11" db="EMBL/GenBank/DDBJ databases">
        <title>Whole genome sequencing of Colletotrichum sp.</title>
        <authorList>
            <person name="Li H."/>
        </authorList>
    </citation>
    <scope>NUCLEOTIDE SEQUENCE</scope>
    <source>
        <strain evidence="1">CkLH20</strain>
    </source>
</reference>
<accession>A0A9P6HX86</accession>
<organism evidence="1 2">
    <name type="scientific">Colletotrichum karsti</name>
    <dbReference type="NCBI Taxonomy" id="1095194"/>
    <lineage>
        <taxon>Eukaryota</taxon>
        <taxon>Fungi</taxon>
        <taxon>Dikarya</taxon>
        <taxon>Ascomycota</taxon>
        <taxon>Pezizomycotina</taxon>
        <taxon>Sordariomycetes</taxon>
        <taxon>Hypocreomycetidae</taxon>
        <taxon>Glomerellales</taxon>
        <taxon>Glomerellaceae</taxon>
        <taxon>Colletotrichum</taxon>
        <taxon>Colletotrichum boninense species complex</taxon>
    </lineage>
</organism>
<sequence>MTTVWHEPYGFKWFRQTMRYDLIRSLKAFCPPTTLRTLVLQIGSPSVDIAEDPPLPATEDGGTTDALGSAFHHAVACIGNLEHLVFHGEVDDSFFWPYSTDKPEPFWQSLKTLTITMDLTLPSGDLYFRDEFYDRCVRASKNPWVTSKWPEETGSLPPGYGDKPASKQSVERLSEMEGRQREIQVYAIPDGYNDQLDSDDEDAVAPKVHKLSMVNRPAMTTLLEAIIKSVAQMKSLEHLRLGGVRRDFWAMEFNAPGIRSDLDRFVDTQEHDNPLAYARVYMRRVIWTPDDTTLDKFREMAVQKYGREAIITFIDQKHLFP</sequence>
<evidence type="ECO:0000313" key="2">
    <source>
        <dbReference type="Proteomes" id="UP000781932"/>
    </source>
</evidence>
<evidence type="ECO:0000313" key="1">
    <source>
        <dbReference type="EMBL" id="KAF9871790.1"/>
    </source>
</evidence>
<dbReference type="GeneID" id="62166512"/>
<dbReference type="OrthoDB" id="4796880at2759"/>
<gene>
    <name evidence="1" type="ORF">CkaCkLH20_10724</name>
</gene>
<protein>
    <submittedName>
        <fullName evidence="1">Uncharacterized protein</fullName>
    </submittedName>
</protein>
<proteinExistence type="predicted"/>
<reference evidence="1" key="1">
    <citation type="submission" date="2020-03" db="EMBL/GenBank/DDBJ databases">
        <authorList>
            <person name="He L."/>
        </authorList>
    </citation>
    <scope>NUCLEOTIDE SEQUENCE</scope>
    <source>
        <strain evidence="1">CkLH20</strain>
    </source>
</reference>
<name>A0A9P6HX86_9PEZI</name>
<dbReference type="RefSeq" id="XP_038741251.1">
    <property type="nucleotide sequence ID" value="XM_038893438.1"/>
</dbReference>
<dbReference type="Proteomes" id="UP000781932">
    <property type="component" value="Unassembled WGS sequence"/>
</dbReference>
<dbReference type="EMBL" id="JAATWM020000042">
    <property type="protein sequence ID" value="KAF9871790.1"/>
    <property type="molecule type" value="Genomic_DNA"/>
</dbReference>
<dbReference type="AlphaFoldDB" id="A0A9P6HX86"/>
<comment type="caution">
    <text evidence="1">The sequence shown here is derived from an EMBL/GenBank/DDBJ whole genome shotgun (WGS) entry which is preliminary data.</text>
</comment>